<proteinExistence type="predicted"/>
<sequence>MTLRTSFRSQALIRRATALSVVAALGWTLSPVSAHASETLSATGNGWAVDASTALANAEADAYGNLYELALSRGESCTNVTYTTIGYYQIPGAPYGFAYQERATGTCS</sequence>
<reference evidence="2" key="1">
    <citation type="submission" date="2021-04" db="EMBL/GenBank/DDBJ databases">
        <title>Genome based classification of Actinospica acidithermotolerans sp. nov., an actinobacterium isolated from an Indonesian hot spring.</title>
        <authorList>
            <person name="Kusuma A.B."/>
            <person name="Putra K.E."/>
            <person name="Nafisah S."/>
            <person name="Loh J."/>
            <person name="Nouioui I."/>
            <person name="Goodfellow M."/>
        </authorList>
    </citation>
    <scope>NUCLEOTIDE SEQUENCE</scope>
    <source>
        <strain evidence="2">DSM 45618</strain>
    </source>
</reference>
<accession>A0A8J7WRP5</accession>
<protein>
    <submittedName>
        <fullName evidence="2">Uncharacterized protein</fullName>
    </submittedName>
</protein>
<feature type="chain" id="PRO_5035315249" evidence="1">
    <location>
        <begin position="37"/>
        <end position="108"/>
    </location>
</feature>
<evidence type="ECO:0000256" key="1">
    <source>
        <dbReference type="SAM" id="SignalP"/>
    </source>
</evidence>
<gene>
    <name evidence="2" type="ORF">KGA66_20530</name>
</gene>
<name>A0A8J7WRP5_9ACTN</name>
<evidence type="ECO:0000313" key="3">
    <source>
        <dbReference type="Proteomes" id="UP000677913"/>
    </source>
</evidence>
<organism evidence="2 3">
    <name type="scientific">Actinocrinis puniceicyclus</name>
    <dbReference type="NCBI Taxonomy" id="977794"/>
    <lineage>
        <taxon>Bacteria</taxon>
        <taxon>Bacillati</taxon>
        <taxon>Actinomycetota</taxon>
        <taxon>Actinomycetes</taxon>
        <taxon>Catenulisporales</taxon>
        <taxon>Actinospicaceae</taxon>
        <taxon>Actinocrinis</taxon>
    </lineage>
</organism>
<feature type="signal peptide" evidence="1">
    <location>
        <begin position="1"/>
        <end position="36"/>
    </location>
</feature>
<evidence type="ECO:0000313" key="2">
    <source>
        <dbReference type="EMBL" id="MBS2965450.1"/>
    </source>
</evidence>
<dbReference type="AlphaFoldDB" id="A0A8J7WRP5"/>
<dbReference type="Proteomes" id="UP000677913">
    <property type="component" value="Unassembled WGS sequence"/>
</dbReference>
<keyword evidence="1" id="KW-0732">Signal</keyword>
<keyword evidence="3" id="KW-1185">Reference proteome</keyword>
<dbReference type="RefSeq" id="WP_211469808.1">
    <property type="nucleotide sequence ID" value="NZ_JAGSXH010000084.1"/>
</dbReference>
<dbReference type="EMBL" id="JAGSXH010000084">
    <property type="protein sequence ID" value="MBS2965450.1"/>
    <property type="molecule type" value="Genomic_DNA"/>
</dbReference>
<comment type="caution">
    <text evidence="2">The sequence shown here is derived from an EMBL/GenBank/DDBJ whole genome shotgun (WGS) entry which is preliminary data.</text>
</comment>